<dbReference type="InterPro" id="IPR040185">
    <property type="entry name" value="Far11/STRP"/>
</dbReference>
<feature type="region of interest" description="Disordered" evidence="1">
    <location>
        <begin position="246"/>
        <end position="282"/>
    </location>
</feature>
<dbReference type="OrthoDB" id="18234at2759"/>
<protein>
    <recommendedName>
        <fullName evidence="2">Far11/STRP C-terminal domain-containing protein</fullName>
    </recommendedName>
</protein>
<feature type="compositionally biased region" description="Gly residues" evidence="1">
    <location>
        <begin position="633"/>
        <end position="642"/>
    </location>
</feature>
<feature type="non-terminal residue" evidence="3">
    <location>
        <position position="1"/>
    </location>
</feature>
<feature type="compositionally biased region" description="Acidic residues" evidence="1">
    <location>
        <begin position="436"/>
        <end position="445"/>
    </location>
</feature>
<dbReference type="AlphaFoldDB" id="A0A9P7N5T3"/>
<feature type="compositionally biased region" description="Gly residues" evidence="1">
    <location>
        <begin position="617"/>
        <end position="626"/>
    </location>
</feature>
<dbReference type="SMART" id="SM01293">
    <property type="entry name" value="DUF3402"/>
    <property type="match status" value="1"/>
</dbReference>
<dbReference type="InterPro" id="IPR021819">
    <property type="entry name" value="Far11/STRP_C"/>
</dbReference>
<feature type="compositionally biased region" description="Gly residues" evidence="1">
    <location>
        <begin position="397"/>
        <end position="416"/>
    </location>
</feature>
<feature type="compositionally biased region" description="Pro residues" evidence="1">
    <location>
        <begin position="582"/>
        <end position="594"/>
    </location>
</feature>
<evidence type="ECO:0000256" key="1">
    <source>
        <dbReference type="SAM" id="MobiDB-lite"/>
    </source>
</evidence>
<feature type="region of interest" description="Disordered" evidence="1">
    <location>
        <begin position="397"/>
        <end position="447"/>
    </location>
</feature>
<dbReference type="GO" id="GO:0005829">
    <property type="term" value="C:cytosol"/>
    <property type="evidence" value="ECO:0007669"/>
    <property type="project" value="TreeGrafter"/>
</dbReference>
<comment type="caution">
    <text evidence="3">The sequence shown here is derived from an EMBL/GenBank/DDBJ whole genome shotgun (WGS) entry which is preliminary data.</text>
</comment>
<dbReference type="EMBL" id="SRPW01003060">
    <property type="protein sequence ID" value="KAG5988573.1"/>
    <property type="molecule type" value="Genomic_DNA"/>
</dbReference>
<sequence length="842" mass="93446">ELEPPLVDFMLVATSKLRWDEQNSMPLTQIFLLFWKSILLVFGGTKDLAKMKTVMSEMSGDGAVDKTTTITASPIDYHVFRQEITSKYPAYIPPQPLLPLEDENNSLLPPIPNQTWRMNGHNGIISTPGLSQIGGASILNQPVHIATPAPSPPPSPGVGGKSGKKQNYQTNQNFPFMYPPLDATSNSAGGKGMAGIDDSIVSRKWEGSDIPASILEAGELFSTRVRMTRATRQMWEAREQFLQFERGWAESDEEEEEDEEDEDDDDDDGDDDDGIEGLDLDELTQEEKEILKEVKSEADELSKAKKLRKPRKAGEPKNTLPFGHGHAVFEVDFGPHPERLSERDQQRLIAVERLYKDSLPHLQSLVIVLLRPILVNVTAIVAQQANPQMQNGGMMGARGSVGGNGIGNGSISGMNGGPHPNGPRATNPSGQVPTQEEPEPSPEEVDAVRTREITSKAMTGILLLLLKWLRLSHVLKFEYFTQLLLDSNYVPLVLKLFAHQDVQQVVDTKMDRLENRQVNFFQFCNLRSKFKDKSDSDLENGEDEENQTGHSQDDGQSQQHQQQKPSQEGEQDSGQESEDDAVPPPIKRNRPSPPATAKAAEVEHGPEKQQREAAEQEGGGGGGDGDGASASGSGSGVNGQGGLTRPEVDELGCPVNAIPEDPITDFSWRNFFSLINYLRILQKMCKRKAHRNLLLVQYKSANILRKSLRIPQPELRLYTLKLFKNQVPYCGRKWRQSNMRVITAVYLHCRPELRDEWLAGSDVDAEVDSALPLEQALRSLTHWANVTAYPDQIAREMRVALREEQDFFSRELERLDGGLGGWSADEGADEGAEMGHMVEGWG</sequence>
<keyword evidence="4" id="KW-1185">Reference proteome</keyword>
<feature type="region of interest" description="Disordered" evidence="1">
    <location>
        <begin position="532"/>
        <end position="648"/>
    </location>
</feature>
<dbReference type="PANTHER" id="PTHR13239:SF4">
    <property type="entry name" value="AT25231P"/>
    <property type="match status" value="1"/>
</dbReference>
<reference evidence="3" key="1">
    <citation type="journal article" date="2020" name="bioRxiv">
        <title>Whole genome comparisons of ergot fungi reveals the divergence and evolution of species within the genus Claviceps are the result of varying mechanisms driving genome evolution and host range expansion.</title>
        <authorList>
            <person name="Wyka S.A."/>
            <person name="Mondo S.J."/>
            <person name="Liu M."/>
            <person name="Dettman J."/>
            <person name="Nalam V."/>
            <person name="Broders K.D."/>
        </authorList>
    </citation>
    <scope>NUCLEOTIDE SEQUENCE</scope>
    <source>
        <strain evidence="3">CCC 602</strain>
    </source>
</reference>
<dbReference type="PANTHER" id="PTHR13239">
    <property type="entry name" value="PROTEIN REQUIRED FOR HYPHAL ANASTOMOSIS HAM-2"/>
    <property type="match status" value="1"/>
</dbReference>
<evidence type="ECO:0000259" key="2">
    <source>
        <dbReference type="SMART" id="SM01293"/>
    </source>
</evidence>
<feature type="domain" description="Far11/STRP C-terminal" evidence="2">
    <location>
        <begin position="211"/>
        <end position="812"/>
    </location>
</feature>
<feature type="compositionally biased region" description="Low complexity" evidence="1">
    <location>
        <begin position="548"/>
        <end position="568"/>
    </location>
</feature>
<evidence type="ECO:0000313" key="4">
    <source>
        <dbReference type="Proteomes" id="UP000748025"/>
    </source>
</evidence>
<feature type="compositionally biased region" description="Acidic residues" evidence="1">
    <location>
        <begin position="250"/>
        <end position="282"/>
    </location>
</feature>
<dbReference type="Proteomes" id="UP000748025">
    <property type="component" value="Unassembled WGS sequence"/>
</dbReference>
<feature type="compositionally biased region" description="Basic and acidic residues" evidence="1">
    <location>
        <begin position="600"/>
        <end position="614"/>
    </location>
</feature>
<proteinExistence type="predicted"/>
<dbReference type="GO" id="GO:0007010">
    <property type="term" value="P:cytoskeleton organization"/>
    <property type="evidence" value="ECO:0007669"/>
    <property type="project" value="TreeGrafter"/>
</dbReference>
<accession>A0A9P7N5T3</accession>
<gene>
    <name evidence="3" type="ORF">E4U43_004706</name>
</gene>
<organism evidence="3 4">
    <name type="scientific">Claviceps pusilla</name>
    <dbReference type="NCBI Taxonomy" id="123648"/>
    <lineage>
        <taxon>Eukaryota</taxon>
        <taxon>Fungi</taxon>
        <taxon>Dikarya</taxon>
        <taxon>Ascomycota</taxon>
        <taxon>Pezizomycotina</taxon>
        <taxon>Sordariomycetes</taxon>
        <taxon>Hypocreomycetidae</taxon>
        <taxon>Hypocreales</taxon>
        <taxon>Clavicipitaceae</taxon>
        <taxon>Claviceps</taxon>
    </lineage>
</organism>
<feature type="region of interest" description="Disordered" evidence="1">
    <location>
        <begin position="301"/>
        <end position="324"/>
    </location>
</feature>
<feature type="compositionally biased region" description="Polar residues" evidence="1">
    <location>
        <begin position="424"/>
        <end position="434"/>
    </location>
</feature>
<dbReference type="Pfam" id="PF07923">
    <property type="entry name" value="N1221"/>
    <property type="match status" value="1"/>
</dbReference>
<name>A0A9P7N5T3_9HYPO</name>
<dbReference type="InterPro" id="IPR012486">
    <property type="entry name" value="Far11/STRP_N"/>
</dbReference>
<dbReference type="Pfam" id="PF11882">
    <property type="entry name" value="DUF3402"/>
    <property type="match status" value="1"/>
</dbReference>
<feature type="compositionally biased region" description="Acidic residues" evidence="1">
    <location>
        <begin position="537"/>
        <end position="546"/>
    </location>
</feature>
<evidence type="ECO:0000313" key="3">
    <source>
        <dbReference type="EMBL" id="KAG5988573.1"/>
    </source>
</evidence>
<feature type="compositionally biased region" description="Acidic residues" evidence="1">
    <location>
        <begin position="569"/>
        <end position="581"/>
    </location>
</feature>